<comment type="caution">
    <text evidence="3">The sequence shown here is derived from an EMBL/GenBank/DDBJ whole genome shotgun (WGS) entry which is preliminary data.</text>
</comment>
<evidence type="ECO:0000313" key="4">
    <source>
        <dbReference type="Proteomes" id="UP001626550"/>
    </source>
</evidence>
<dbReference type="InterPro" id="IPR007871">
    <property type="entry name" value="Methyltransferase_TRM13"/>
</dbReference>
<dbReference type="InterPro" id="IPR039044">
    <property type="entry name" value="Trm13"/>
</dbReference>
<keyword evidence="1" id="KW-0479">Metal-binding</keyword>
<keyword evidence="1" id="KW-0808">Transferase</keyword>
<dbReference type="GO" id="GO:0008270">
    <property type="term" value="F:zinc ion binding"/>
    <property type="evidence" value="ECO:0007669"/>
    <property type="project" value="UniProtKB-KW"/>
</dbReference>
<sequence>MLFHQYETNNINISQEIHSKISLASLNQVPETEIAQIIAKLEKIAEKELFQLDLSTENTCHPFVQLVMNDSRHWAINGSSKVPSESEKMTLDPKRGSGRHIYQHGFLLSLLRASNLLSPDFDYIELGAGRGDLSHWINCTLKSDQNVVNPNRYLLVDFATVRHKCESRQTFTSNRLRIVSNLAHIDLAKVSFINESTSSGIVLVAKHLCGNATDFSLRAIKTLPTETLQNLKGVIIATCCHHRCTWDQSTGREYLQSKFQIDDRQFFIISRLSTWATCGFERSEEHQPSDEETSSDQYKTLSTQQKIRIGRICKRIIDWARCQFLRDQLTVDWHKVAAVPYIDSSFTLENICLLAHK</sequence>
<dbReference type="GO" id="GO:0106050">
    <property type="term" value="F:tRNA 2'-O-methyltransferase activity"/>
    <property type="evidence" value="ECO:0007669"/>
    <property type="project" value="UniProtKB-UniRule"/>
</dbReference>
<name>A0ABD2Q6R6_9PLAT</name>
<gene>
    <name evidence="3" type="primary">TRMT13</name>
    <name evidence="3" type="ORF">Ciccas_006270</name>
</gene>
<dbReference type="GO" id="GO:0008033">
    <property type="term" value="P:tRNA processing"/>
    <property type="evidence" value="ECO:0007669"/>
    <property type="project" value="UniProtKB-KW"/>
</dbReference>
<keyword evidence="4" id="KW-1185">Reference proteome</keyword>
<accession>A0ABD2Q6R6</accession>
<comment type="catalytic activity">
    <reaction evidence="1">
        <text>adenosine(4) in tRNA(His) + S-adenosyl-L-methionine = 2'-O-methyladenosine(4) in tRNA(His) + S-adenosyl-L-homocysteine + H(+)</text>
        <dbReference type="Rhea" id="RHEA:43196"/>
        <dbReference type="Rhea" id="RHEA-COMP:10401"/>
        <dbReference type="Rhea" id="RHEA-COMP:10402"/>
        <dbReference type="ChEBI" id="CHEBI:15378"/>
        <dbReference type="ChEBI" id="CHEBI:57856"/>
        <dbReference type="ChEBI" id="CHEBI:59789"/>
        <dbReference type="ChEBI" id="CHEBI:74411"/>
        <dbReference type="ChEBI" id="CHEBI:74477"/>
        <dbReference type="EC" id="2.1.1.225"/>
    </reaction>
</comment>
<dbReference type="GO" id="GO:0032259">
    <property type="term" value="P:methylation"/>
    <property type="evidence" value="ECO:0007669"/>
    <property type="project" value="UniProtKB-KW"/>
</dbReference>
<protein>
    <recommendedName>
        <fullName evidence="1">tRNA:m(4)X modification enzyme TRM13</fullName>
        <ecNumber evidence="1">2.1.1.225</ecNumber>
    </recommendedName>
</protein>
<comment type="function">
    <text evidence="1">tRNA methylase which 2'-O-methylates cytidine(4) in tRNA(Pro) and tRNA(Gly)(GCC), and adenosine(4) in tRNA(His).</text>
</comment>
<evidence type="ECO:0000313" key="3">
    <source>
        <dbReference type="EMBL" id="KAL3315103.1"/>
    </source>
</evidence>
<evidence type="ECO:0000256" key="1">
    <source>
        <dbReference type="RuleBase" id="RU367103"/>
    </source>
</evidence>
<dbReference type="EMBL" id="JBJKFK010000826">
    <property type="protein sequence ID" value="KAL3315103.1"/>
    <property type="molecule type" value="Genomic_DNA"/>
</dbReference>
<reference evidence="3 4" key="1">
    <citation type="submission" date="2024-11" db="EMBL/GenBank/DDBJ databases">
        <title>Adaptive evolution of stress response genes in parasites aligns with host niche diversity.</title>
        <authorList>
            <person name="Hahn C."/>
            <person name="Resl P."/>
        </authorList>
    </citation>
    <scope>NUCLEOTIDE SEQUENCE [LARGE SCALE GENOMIC DNA]</scope>
    <source>
        <strain evidence="3">EGGRZ-B1_66</strain>
        <tissue evidence="3">Body</tissue>
    </source>
</reference>
<organism evidence="3 4">
    <name type="scientific">Cichlidogyrus casuarinus</name>
    <dbReference type="NCBI Taxonomy" id="1844966"/>
    <lineage>
        <taxon>Eukaryota</taxon>
        <taxon>Metazoa</taxon>
        <taxon>Spiralia</taxon>
        <taxon>Lophotrochozoa</taxon>
        <taxon>Platyhelminthes</taxon>
        <taxon>Monogenea</taxon>
        <taxon>Monopisthocotylea</taxon>
        <taxon>Dactylogyridea</taxon>
        <taxon>Ancyrocephalidae</taxon>
        <taxon>Cichlidogyrus</taxon>
    </lineage>
</organism>
<keyword evidence="1" id="KW-0949">S-adenosyl-L-methionine</keyword>
<dbReference type="Proteomes" id="UP001626550">
    <property type="component" value="Unassembled WGS sequence"/>
</dbReference>
<comment type="catalytic activity">
    <reaction evidence="1">
        <text>cytidine(4) in tRNA(Pro) + S-adenosyl-L-methionine = 2'-O-methylcytidine(4) in tRNA(Pro) + S-adenosyl-L-homocysteine + H(+)</text>
        <dbReference type="Rhea" id="RHEA:32767"/>
        <dbReference type="Rhea" id="RHEA-COMP:10397"/>
        <dbReference type="Rhea" id="RHEA-COMP:10398"/>
        <dbReference type="ChEBI" id="CHEBI:15378"/>
        <dbReference type="ChEBI" id="CHEBI:57856"/>
        <dbReference type="ChEBI" id="CHEBI:59789"/>
        <dbReference type="ChEBI" id="CHEBI:74495"/>
        <dbReference type="ChEBI" id="CHEBI:82748"/>
        <dbReference type="EC" id="2.1.1.225"/>
    </reaction>
</comment>
<dbReference type="AlphaFoldDB" id="A0ABD2Q6R6"/>
<dbReference type="Pfam" id="PF05206">
    <property type="entry name" value="TRM13"/>
    <property type="match status" value="1"/>
</dbReference>
<dbReference type="PANTHER" id="PTHR12998:SF0">
    <property type="entry name" value="TRNA:M(4)X MODIFICATION ENZYME TRM13 HOMOLOG"/>
    <property type="match status" value="1"/>
</dbReference>
<comment type="similarity">
    <text evidence="1">Belongs to the methyltransferase TRM13 family.</text>
</comment>
<dbReference type="EC" id="2.1.1.225" evidence="1"/>
<keyword evidence="1" id="KW-0489">Methyltransferase</keyword>
<evidence type="ECO:0000259" key="2">
    <source>
        <dbReference type="Pfam" id="PF05206"/>
    </source>
</evidence>
<keyword evidence="1" id="KW-0819">tRNA processing</keyword>
<keyword evidence="1" id="KW-0862">Zinc</keyword>
<dbReference type="PANTHER" id="PTHR12998">
    <property type="entry name" value="TRNA:M(4)X MODIFICATION ENZYME TRM13 HOMOLOG"/>
    <property type="match status" value="1"/>
</dbReference>
<keyword evidence="1" id="KW-0863">Zinc-finger</keyword>
<feature type="domain" description="Methyltransferase TRM13" evidence="2">
    <location>
        <begin position="106"/>
        <end position="355"/>
    </location>
</feature>
<comment type="catalytic activity">
    <reaction evidence="1">
        <text>cytidine(4) in tRNA(Gly)(GCC) + S-adenosyl-L-methionine = 2'-O-methylcytidine(4) in tRNA(Gly)(GCC) + S-adenosyl-L-homocysteine + H(+)</text>
        <dbReference type="Rhea" id="RHEA:43192"/>
        <dbReference type="Rhea" id="RHEA-COMP:10399"/>
        <dbReference type="Rhea" id="RHEA-COMP:10400"/>
        <dbReference type="ChEBI" id="CHEBI:15378"/>
        <dbReference type="ChEBI" id="CHEBI:57856"/>
        <dbReference type="ChEBI" id="CHEBI:59789"/>
        <dbReference type="ChEBI" id="CHEBI:74495"/>
        <dbReference type="ChEBI" id="CHEBI:82748"/>
        <dbReference type="EC" id="2.1.1.225"/>
    </reaction>
</comment>
<proteinExistence type="inferred from homology"/>